<dbReference type="InterPro" id="IPR050121">
    <property type="entry name" value="Cytochrome_P450_monoxygenase"/>
</dbReference>
<organism evidence="5 6">
    <name type="scientific">Tetradesmus obliquus</name>
    <name type="common">Green alga</name>
    <name type="synonym">Acutodesmus obliquus</name>
    <dbReference type="NCBI Taxonomy" id="3088"/>
    <lineage>
        <taxon>Eukaryota</taxon>
        <taxon>Viridiplantae</taxon>
        <taxon>Chlorophyta</taxon>
        <taxon>core chlorophytes</taxon>
        <taxon>Chlorophyceae</taxon>
        <taxon>CS clade</taxon>
        <taxon>Sphaeropleales</taxon>
        <taxon>Scenedesmaceae</taxon>
        <taxon>Tetradesmus</taxon>
    </lineage>
</organism>
<evidence type="ECO:0000313" key="5">
    <source>
        <dbReference type="EMBL" id="WIA15771.1"/>
    </source>
</evidence>
<name>A0ABY8U5N9_TETOB</name>
<reference evidence="5 6" key="1">
    <citation type="submission" date="2023-05" db="EMBL/GenBank/DDBJ databases">
        <title>A 100% complete, gapless, phased diploid assembly of the Scenedesmus obliquus UTEX 3031 genome.</title>
        <authorList>
            <person name="Biondi T.C."/>
            <person name="Hanschen E.R."/>
            <person name="Kwon T."/>
            <person name="Eng W."/>
            <person name="Kruse C.P.S."/>
            <person name="Koehler S.I."/>
            <person name="Kunde Y."/>
            <person name="Gleasner C.D."/>
            <person name="You Mak K.T."/>
            <person name="Polle J."/>
            <person name="Hovde B.T."/>
            <person name="Starkenburg S.R."/>
        </authorList>
    </citation>
    <scope>NUCLEOTIDE SEQUENCE [LARGE SCALE GENOMIC DNA]</scope>
    <source>
        <strain evidence="5 6">DOE0152z</strain>
    </source>
</reference>
<dbReference type="PROSITE" id="PS00086">
    <property type="entry name" value="CYTOCHROME_P450"/>
    <property type="match status" value="1"/>
</dbReference>
<keyword evidence="4" id="KW-0812">Transmembrane</keyword>
<comment type="cofactor">
    <cofactor evidence="1">
        <name>heme</name>
        <dbReference type="ChEBI" id="CHEBI:30413"/>
    </cofactor>
</comment>
<dbReference type="PRINTS" id="PR00385">
    <property type="entry name" value="P450"/>
</dbReference>
<dbReference type="PANTHER" id="PTHR24305:SF166">
    <property type="entry name" value="CYTOCHROME P450 12A4, MITOCHONDRIAL-RELATED"/>
    <property type="match status" value="1"/>
</dbReference>
<feature type="transmembrane region" description="Helical" evidence="4">
    <location>
        <begin position="277"/>
        <end position="297"/>
    </location>
</feature>
<proteinExistence type="inferred from homology"/>
<dbReference type="CDD" id="cd00302">
    <property type="entry name" value="cytochrome_P450"/>
    <property type="match status" value="1"/>
</dbReference>
<keyword evidence="3" id="KW-0560">Oxidoreductase</keyword>
<dbReference type="Proteomes" id="UP001244341">
    <property type="component" value="Chromosome 6b"/>
</dbReference>
<dbReference type="PRINTS" id="PR00463">
    <property type="entry name" value="EP450I"/>
</dbReference>
<comment type="similarity">
    <text evidence="2 3">Belongs to the cytochrome P450 family.</text>
</comment>
<dbReference type="InterPro" id="IPR036396">
    <property type="entry name" value="Cyt_P450_sf"/>
</dbReference>
<evidence type="ECO:0000256" key="1">
    <source>
        <dbReference type="ARBA" id="ARBA00001971"/>
    </source>
</evidence>
<dbReference type="Gene3D" id="1.10.630.10">
    <property type="entry name" value="Cytochrome P450"/>
    <property type="match status" value="1"/>
</dbReference>
<dbReference type="EMBL" id="CP126213">
    <property type="protein sequence ID" value="WIA15771.1"/>
    <property type="molecule type" value="Genomic_DNA"/>
</dbReference>
<keyword evidence="6" id="KW-1185">Reference proteome</keyword>
<keyword evidence="3" id="KW-0503">Monooxygenase</keyword>
<dbReference type="Pfam" id="PF00067">
    <property type="entry name" value="p450"/>
    <property type="match status" value="2"/>
</dbReference>
<dbReference type="InterPro" id="IPR002401">
    <property type="entry name" value="Cyt_P450_E_grp-I"/>
</dbReference>
<accession>A0ABY8U5N9</accession>
<keyword evidence="3" id="KW-0408">Iron</keyword>
<dbReference type="SUPFAM" id="SSF48264">
    <property type="entry name" value="Cytochrome P450"/>
    <property type="match status" value="1"/>
</dbReference>
<feature type="transmembrane region" description="Helical" evidence="4">
    <location>
        <begin position="303"/>
        <end position="321"/>
    </location>
</feature>
<evidence type="ECO:0000313" key="6">
    <source>
        <dbReference type="Proteomes" id="UP001244341"/>
    </source>
</evidence>
<keyword evidence="3" id="KW-0349">Heme</keyword>
<dbReference type="PANTHER" id="PTHR24305">
    <property type="entry name" value="CYTOCHROME P450"/>
    <property type="match status" value="1"/>
</dbReference>
<dbReference type="InterPro" id="IPR017972">
    <property type="entry name" value="Cyt_P450_CS"/>
</dbReference>
<evidence type="ECO:0000256" key="4">
    <source>
        <dbReference type="SAM" id="Phobius"/>
    </source>
</evidence>
<evidence type="ECO:0000256" key="2">
    <source>
        <dbReference type="ARBA" id="ARBA00010617"/>
    </source>
</evidence>
<gene>
    <name evidence="5" type="ORF">OEZ85_002386</name>
</gene>
<keyword evidence="4" id="KW-0472">Membrane</keyword>
<keyword evidence="4" id="KW-1133">Transmembrane helix</keyword>
<evidence type="ECO:0000256" key="3">
    <source>
        <dbReference type="RuleBase" id="RU000461"/>
    </source>
</evidence>
<protein>
    <recommendedName>
        <fullName evidence="7">Cytochrome P450</fullName>
    </recommendedName>
</protein>
<keyword evidence="3" id="KW-0479">Metal-binding</keyword>
<evidence type="ECO:0008006" key="7">
    <source>
        <dbReference type="Google" id="ProtNLM"/>
    </source>
</evidence>
<dbReference type="InterPro" id="IPR001128">
    <property type="entry name" value="Cyt_P450"/>
</dbReference>
<feature type="transmembrane region" description="Helical" evidence="4">
    <location>
        <begin position="20"/>
        <end position="37"/>
    </location>
</feature>
<sequence>MASAMPQVLSFLGQASLPELAIVTAIAGLLIAVLLNMRRGNKYDLDKVPGPWRKALPLVGNVLDCLRPDFHRVLLKWADEYGGIYRMKFLWHDTLIVTDPQALAVIMGRGEGAIDKAAIAYAPINRMCDPHGNANLLTSAANDSWKAVRKAVAVSFSIQHIKKKFPLVLGRVNQLVGRIAAQGPAASIDVDQAALRVTLDVIGLAGFGHDYDCVSQDVPAYDHLIRVLPRCFTEVMLRIANPLRPLFPTMFKYGPKGSAAFGAFQREMAKLLDNLQVGWWAGVVGWGGGLGWWAGGVGWPVDWWRWAGVVGWVVGWGWWAGGGGLGVARGPPAEDDTDIGSQLVRVMNTHPELSRDRILSEIGILFVEGFETTGHTTSWTLFNIASVPGVQAKIAEELDCLGLLAKPGCPPPRELEWEDLKQLPYLTACAKEAMRMLPVVSVMGREPTKVTRVGPYTIPAGTIVGTPLFAIQNTIHNWDKPELFNPERWLDVPIETYVYNSRDAAAATGDMAAAASSSKRGITFMPFSEGPRNCVGQSLAKMEVMTLLVKLCANFTIELTPEMGGREGVRSRESTHLTLQSAGTHGIRCHLLPRARA</sequence>